<dbReference type="InterPro" id="IPR010318">
    <property type="entry name" value="S-Me-THD_N"/>
</dbReference>
<evidence type="ECO:0000259" key="1">
    <source>
        <dbReference type="Pfam" id="PF06032"/>
    </source>
</evidence>
<dbReference type="Proteomes" id="UP000269591">
    <property type="component" value="Unassembled WGS sequence"/>
</dbReference>
<dbReference type="RefSeq" id="WP_123207726.1">
    <property type="nucleotide sequence ID" value="NZ_JBHTHO010000018.1"/>
</dbReference>
<reference evidence="5" key="1">
    <citation type="submission" date="2018-05" db="EMBL/GenBank/DDBJ databases">
        <title>Genome Sequencing of selected type strains of the family Eggerthellaceae.</title>
        <authorList>
            <person name="Danylec N."/>
            <person name="Stoll D.A."/>
            <person name="Doetsch A."/>
            <person name="Huch M."/>
        </authorList>
    </citation>
    <scope>NUCLEOTIDE SEQUENCE [LARGE SCALE GENOMIC DNA]</scope>
    <source>
        <strain evidence="5">DSM 24851</strain>
    </source>
</reference>
<dbReference type="InterPro" id="IPR048350">
    <property type="entry name" value="S-Me-THD-like_C"/>
</dbReference>
<organism evidence="4 5">
    <name type="scientific">Slackia equolifaciens</name>
    <dbReference type="NCBI Taxonomy" id="498718"/>
    <lineage>
        <taxon>Bacteria</taxon>
        <taxon>Bacillati</taxon>
        <taxon>Actinomycetota</taxon>
        <taxon>Coriobacteriia</taxon>
        <taxon>Eggerthellales</taxon>
        <taxon>Eggerthellaceae</taxon>
        <taxon>Slackia</taxon>
    </lineage>
</organism>
<dbReference type="EMBL" id="QIBX01000001">
    <property type="protein sequence ID" value="RNL41863.1"/>
    <property type="molecule type" value="Genomic_DNA"/>
</dbReference>
<dbReference type="InterPro" id="IPR027479">
    <property type="entry name" value="S-Me-THD_N_sf"/>
</dbReference>
<dbReference type="EMBL" id="DYWI01000162">
    <property type="protein sequence ID" value="HJF66119.1"/>
    <property type="molecule type" value="Genomic_DNA"/>
</dbReference>
<evidence type="ECO:0000313" key="4">
    <source>
        <dbReference type="EMBL" id="RNL41863.1"/>
    </source>
</evidence>
<feature type="domain" description="S-Me-THD-like C-terminal" evidence="2">
    <location>
        <begin position="166"/>
        <end position="355"/>
    </location>
</feature>
<accession>A0A3N0B425</accession>
<reference evidence="4" key="2">
    <citation type="journal article" date="2019" name="Microbiol. Resour. Announc.">
        <title>Draft Genome Sequences of Type Strains of Gordonibacter faecihominis, Paraeggerthella hongkongensis, Parvibacter caecicola,Slackia equolifaciens, Slackia faecicanis, and Slackia isoflavoniconvertens.</title>
        <authorList>
            <person name="Danylec N."/>
            <person name="Stoll D.A."/>
            <person name="Dotsch A."/>
            <person name="Huch M."/>
        </authorList>
    </citation>
    <scope>NUCLEOTIDE SEQUENCE</scope>
    <source>
        <strain evidence="4">DSM 24851</strain>
    </source>
</reference>
<dbReference type="Gene3D" id="3.40.1610.10">
    <property type="entry name" value="CV3147-like domain"/>
    <property type="match status" value="1"/>
</dbReference>
<evidence type="ECO:0000259" key="2">
    <source>
        <dbReference type="Pfam" id="PF20906"/>
    </source>
</evidence>
<dbReference type="AlphaFoldDB" id="A0A3N0B425"/>
<sequence length="361" mass="38445">MRKLGTQEVEDIAMGAAVMASGGGGNPYVGILIAKQTVAEFGEITLLELDEVPDDARVAVSMGLGAPTVLVEKVPAGPEPEYALEALEAEVGHTFDALLPSEAGGWNSLHPMLPAARRGIPLLDADGMGRAFPELQMVTWSMYGQSASPIGVADERGNRLLIKTDDNKRGEDLCRGATVEMGGNISLACYGMNGVQAKAHSVAGTYTLCENVGRILRKARAAHSNDASELMEALRAVELFRGKVQDVERRTIGGFARGVAHLEGFDAYKGSDMHVRFQNEFLIAEVDGVPVCTAPDLIAMFDTETLTPITGESLKYGCRALVLGIPCAPQWRTPEGLAVVGPAVFGYEGVEYIPVEERAGR</sequence>
<evidence type="ECO:0000313" key="3">
    <source>
        <dbReference type="EMBL" id="HJF66119.1"/>
    </source>
</evidence>
<feature type="domain" description="S-Me-THD N-terminal" evidence="1">
    <location>
        <begin position="7"/>
        <end position="163"/>
    </location>
</feature>
<dbReference type="OrthoDB" id="3170437at2"/>
<reference evidence="3" key="4">
    <citation type="submission" date="2021-09" db="EMBL/GenBank/DDBJ databases">
        <authorList>
            <person name="Gilroy R."/>
        </authorList>
    </citation>
    <scope>NUCLEOTIDE SEQUENCE</scope>
    <source>
        <strain evidence="3">ChiGjej6B6-11269</strain>
    </source>
</reference>
<evidence type="ECO:0000313" key="5">
    <source>
        <dbReference type="Proteomes" id="UP000269591"/>
    </source>
</evidence>
<gene>
    <name evidence="4" type="ORF">DMP06_00145</name>
    <name evidence="3" type="ORF">K8U77_08425</name>
</gene>
<dbReference type="InterPro" id="IPR024071">
    <property type="entry name" value="S-Me-THD_C_sf"/>
</dbReference>
<keyword evidence="5" id="KW-1185">Reference proteome</keyword>
<proteinExistence type="predicted"/>
<protein>
    <submittedName>
        <fullName evidence="4">DUF917 domain-containing protein</fullName>
    </submittedName>
</protein>
<comment type="caution">
    <text evidence="4">The sequence shown here is derived from an EMBL/GenBank/DDBJ whole genome shotgun (WGS) entry which is preliminary data.</text>
</comment>
<reference evidence="3" key="3">
    <citation type="journal article" date="2021" name="PeerJ">
        <title>Extensive microbial diversity within the chicken gut microbiome revealed by metagenomics and culture.</title>
        <authorList>
            <person name="Gilroy R."/>
            <person name="Ravi A."/>
            <person name="Getino M."/>
            <person name="Pursley I."/>
            <person name="Horton D.L."/>
            <person name="Alikhan N.F."/>
            <person name="Baker D."/>
            <person name="Gharbi K."/>
            <person name="Hall N."/>
            <person name="Watson M."/>
            <person name="Adriaenssens E.M."/>
            <person name="Foster-Nyarko E."/>
            <person name="Jarju S."/>
            <person name="Secka A."/>
            <person name="Antonio M."/>
            <person name="Oren A."/>
            <person name="Chaudhuri R.R."/>
            <person name="La Ragione R."/>
            <person name="Hildebrand F."/>
            <person name="Pallen M.J."/>
        </authorList>
    </citation>
    <scope>NUCLEOTIDE SEQUENCE</scope>
    <source>
        <strain evidence="3">ChiGjej6B6-11269</strain>
    </source>
</reference>
<dbReference type="Proteomes" id="UP000786989">
    <property type="component" value="Unassembled WGS sequence"/>
</dbReference>
<name>A0A3N0B425_9ACTN</name>
<dbReference type="Pfam" id="PF20906">
    <property type="entry name" value="S-Me-THD_C"/>
    <property type="match status" value="1"/>
</dbReference>
<dbReference type="Gene3D" id="2.40.390.10">
    <property type="entry name" value="CV3147-like"/>
    <property type="match status" value="1"/>
</dbReference>
<dbReference type="SUPFAM" id="SSF160991">
    <property type="entry name" value="CV3147-like"/>
    <property type="match status" value="1"/>
</dbReference>
<dbReference type="Pfam" id="PF06032">
    <property type="entry name" value="S-Me-THD_N"/>
    <property type="match status" value="1"/>
</dbReference>